<dbReference type="InterPro" id="IPR001647">
    <property type="entry name" value="HTH_TetR"/>
</dbReference>
<dbReference type="KEGG" id="ohi:H8790_10025"/>
<dbReference type="GO" id="GO:0003677">
    <property type="term" value="F:DNA binding"/>
    <property type="evidence" value="ECO:0007669"/>
    <property type="project" value="UniProtKB-UniRule"/>
</dbReference>
<proteinExistence type="predicted"/>
<reference evidence="4 5" key="1">
    <citation type="submission" date="2020-08" db="EMBL/GenBank/DDBJ databases">
        <authorList>
            <person name="Liu C."/>
            <person name="Sun Q."/>
        </authorList>
    </citation>
    <scope>NUCLEOTIDE SEQUENCE [LARGE SCALE GENOMIC DNA]</scope>
    <source>
        <strain evidence="4 5">NSJ-62</strain>
    </source>
</reference>
<dbReference type="PANTHER" id="PTHR43479">
    <property type="entry name" value="ACREF/ENVCD OPERON REPRESSOR-RELATED"/>
    <property type="match status" value="1"/>
</dbReference>
<keyword evidence="1 2" id="KW-0238">DNA-binding</keyword>
<accession>A0A7G9B2L9</accession>
<dbReference type="InterPro" id="IPR009057">
    <property type="entry name" value="Homeodomain-like_sf"/>
</dbReference>
<dbReference type="Gene3D" id="1.10.357.10">
    <property type="entry name" value="Tetracycline Repressor, domain 2"/>
    <property type="match status" value="1"/>
</dbReference>
<organism evidence="4 5">
    <name type="scientific">Oscillibacter hominis</name>
    <dbReference type="NCBI Taxonomy" id="2763056"/>
    <lineage>
        <taxon>Bacteria</taxon>
        <taxon>Bacillati</taxon>
        <taxon>Bacillota</taxon>
        <taxon>Clostridia</taxon>
        <taxon>Eubacteriales</taxon>
        <taxon>Oscillospiraceae</taxon>
        <taxon>Oscillibacter</taxon>
    </lineage>
</organism>
<evidence type="ECO:0000256" key="2">
    <source>
        <dbReference type="PROSITE-ProRule" id="PRU00335"/>
    </source>
</evidence>
<dbReference type="AlphaFoldDB" id="A0A7G9B2L9"/>
<feature type="domain" description="HTH tetR-type" evidence="3">
    <location>
        <begin position="9"/>
        <end position="69"/>
    </location>
</feature>
<evidence type="ECO:0000313" key="5">
    <source>
        <dbReference type="Proteomes" id="UP000515960"/>
    </source>
</evidence>
<feature type="DNA-binding region" description="H-T-H motif" evidence="2">
    <location>
        <begin position="32"/>
        <end position="51"/>
    </location>
</feature>
<evidence type="ECO:0000259" key="3">
    <source>
        <dbReference type="PROSITE" id="PS50977"/>
    </source>
</evidence>
<protein>
    <submittedName>
        <fullName evidence="4">TetR/AcrR family transcriptional regulator</fullName>
    </submittedName>
</protein>
<dbReference type="EMBL" id="CP060490">
    <property type="protein sequence ID" value="QNL43800.1"/>
    <property type="molecule type" value="Genomic_DNA"/>
</dbReference>
<dbReference type="RefSeq" id="WP_187332391.1">
    <property type="nucleotide sequence ID" value="NZ_CP060490.1"/>
</dbReference>
<gene>
    <name evidence="4" type="ORF">H8790_10025</name>
</gene>
<dbReference type="InterPro" id="IPR050624">
    <property type="entry name" value="HTH-type_Tx_Regulator"/>
</dbReference>
<keyword evidence="5" id="KW-1185">Reference proteome</keyword>
<dbReference type="PROSITE" id="PS50977">
    <property type="entry name" value="HTH_TETR_2"/>
    <property type="match status" value="1"/>
</dbReference>
<dbReference type="PRINTS" id="PR00455">
    <property type="entry name" value="HTHTETR"/>
</dbReference>
<sequence>MKDQDELRGTARAAIIKSAMQAVRLHGLEGLRIQHIGEISGFAASNLYSHFSSKEELLQVCFETVDRQIAGIFDQVHVSREQAAQDPEGEIRRLWTIYWRWLVNHPDETVFYHRYRDNARFPEYDKKRDVSYFSSLIQSD</sequence>
<dbReference type="Proteomes" id="UP000515960">
    <property type="component" value="Chromosome"/>
</dbReference>
<evidence type="ECO:0000313" key="4">
    <source>
        <dbReference type="EMBL" id="QNL43800.1"/>
    </source>
</evidence>
<name>A0A7G9B2L9_9FIRM</name>
<dbReference type="SUPFAM" id="SSF46689">
    <property type="entry name" value="Homeodomain-like"/>
    <property type="match status" value="1"/>
</dbReference>
<evidence type="ECO:0000256" key="1">
    <source>
        <dbReference type="ARBA" id="ARBA00023125"/>
    </source>
</evidence>
<dbReference type="PANTHER" id="PTHR43479:SF11">
    <property type="entry name" value="ACREF_ENVCD OPERON REPRESSOR-RELATED"/>
    <property type="match status" value="1"/>
</dbReference>
<dbReference type="Pfam" id="PF00440">
    <property type="entry name" value="TetR_N"/>
    <property type="match status" value="1"/>
</dbReference>